<dbReference type="PANTHER" id="PTHR44688:SF16">
    <property type="entry name" value="DNA-BINDING TRANSCRIPTIONAL ACTIVATOR DEVR_DOSR"/>
    <property type="match status" value="1"/>
</dbReference>
<dbReference type="AlphaFoldDB" id="A0A3L0VWA4"/>
<dbReference type="InterPro" id="IPR000792">
    <property type="entry name" value="Tscrpt_reg_LuxR_C"/>
</dbReference>
<name>A0A3L0VWA4_ECOLX</name>
<dbReference type="SUPFAM" id="SSF75516">
    <property type="entry name" value="Pheromone-binding domain of LuxR-like quorum-sensing transcription factors"/>
    <property type="match status" value="1"/>
</dbReference>
<keyword evidence="3" id="KW-0804">Transcription</keyword>
<feature type="domain" description="HTH luxR-type" evidence="4">
    <location>
        <begin position="181"/>
        <end position="246"/>
    </location>
</feature>
<evidence type="ECO:0000256" key="2">
    <source>
        <dbReference type="ARBA" id="ARBA00023125"/>
    </source>
</evidence>
<dbReference type="Gene3D" id="1.10.10.10">
    <property type="entry name" value="Winged helix-like DNA-binding domain superfamily/Winged helix DNA-binding domain"/>
    <property type="match status" value="1"/>
</dbReference>
<evidence type="ECO:0000256" key="1">
    <source>
        <dbReference type="ARBA" id="ARBA00023015"/>
    </source>
</evidence>
<dbReference type="EMBL" id="RNRV01000008">
    <property type="protein sequence ID" value="MHO04058.1"/>
    <property type="molecule type" value="Genomic_DNA"/>
</dbReference>
<dbReference type="PROSITE" id="PS00622">
    <property type="entry name" value="HTH_LUXR_1"/>
    <property type="match status" value="1"/>
</dbReference>
<dbReference type="SMART" id="SM00421">
    <property type="entry name" value="HTH_LUXR"/>
    <property type="match status" value="1"/>
</dbReference>
<keyword evidence="1" id="KW-0805">Transcription regulation</keyword>
<evidence type="ECO:0000256" key="3">
    <source>
        <dbReference type="ARBA" id="ARBA00023163"/>
    </source>
</evidence>
<dbReference type="InterPro" id="IPR036388">
    <property type="entry name" value="WH-like_DNA-bd_sf"/>
</dbReference>
<comment type="caution">
    <text evidence="5">The sequence shown here is derived from an EMBL/GenBank/DDBJ whole genome shotgun (WGS) entry which is preliminary data.</text>
</comment>
<dbReference type="PRINTS" id="PR00038">
    <property type="entry name" value="HTHLUXR"/>
</dbReference>
<dbReference type="CDD" id="cd06170">
    <property type="entry name" value="LuxR_C_like"/>
    <property type="match status" value="1"/>
</dbReference>
<dbReference type="Gene3D" id="3.30.450.80">
    <property type="entry name" value="Transcription factor LuxR-like, autoinducer-binding domain"/>
    <property type="match status" value="1"/>
</dbReference>
<dbReference type="PROSITE" id="PS50043">
    <property type="entry name" value="HTH_LUXR_2"/>
    <property type="match status" value="1"/>
</dbReference>
<dbReference type="SUPFAM" id="SSF46894">
    <property type="entry name" value="C-terminal effector domain of the bipartite response regulators"/>
    <property type="match status" value="1"/>
</dbReference>
<dbReference type="Pfam" id="PF00196">
    <property type="entry name" value="GerE"/>
    <property type="match status" value="1"/>
</dbReference>
<dbReference type="GO" id="GO:0003677">
    <property type="term" value="F:DNA binding"/>
    <property type="evidence" value="ECO:0007669"/>
    <property type="project" value="UniProtKB-KW"/>
</dbReference>
<gene>
    <name evidence="5" type="ORF">D9F05_06685</name>
</gene>
<dbReference type="InterPro" id="IPR016032">
    <property type="entry name" value="Sig_transdc_resp-reg_C-effctor"/>
</dbReference>
<evidence type="ECO:0000313" key="5">
    <source>
        <dbReference type="EMBL" id="MHO04058.1"/>
    </source>
</evidence>
<evidence type="ECO:0000259" key="4">
    <source>
        <dbReference type="PROSITE" id="PS50043"/>
    </source>
</evidence>
<dbReference type="GO" id="GO:0006355">
    <property type="term" value="P:regulation of DNA-templated transcription"/>
    <property type="evidence" value="ECO:0007669"/>
    <property type="project" value="InterPro"/>
</dbReference>
<sequence length="264" mass="29231">MHDPHTVEMNTLHALDLIAQFEMADDERTIVTLLRELTARMGFDYFRLGLIFPSTIQRPDVIIFNGCPQAWVDTYTASGFFAIDPIVKRGMTQSTPILWADVARDDESCDEQGREVMQLASEFGIRDGVTFPWHGANGHVGLLSFITSTPRSSQQWLSAVPFLSWLSMHIFEAVARVCLAGLSPQDALSVRELEVCRWAAEGKQVSDIAQILGITPRTVTFHLNNVVSKLGASSKSQAISWALKQGVVRLNVEMALVANVDEGQ</sequence>
<reference evidence="5" key="1">
    <citation type="submission" date="2018-10" db="EMBL/GenBank/DDBJ databases">
        <authorList>
            <consortium name="NARMS: The National Antimicrobial Resistance Monitoring System"/>
        </authorList>
    </citation>
    <scope>NUCLEOTIDE SEQUENCE [LARGE SCALE GENOMIC DNA]</scope>
    <source>
        <strain evidence="5">CVM N17EC0388</strain>
    </source>
</reference>
<dbReference type="InterPro" id="IPR036693">
    <property type="entry name" value="TF_LuxR_autoind-bd_dom_sf"/>
</dbReference>
<keyword evidence="2" id="KW-0238">DNA-binding</keyword>
<accession>A0A3L0VWA4</accession>
<dbReference type="Pfam" id="PF03472">
    <property type="entry name" value="Autoind_bind"/>
    <property type="match status" value="1"/>
</dbReference>
<dbReference type="PANTHER" id="PTHR44688">
    <property type="entry name" value="DNA-BINDING TRANSCRIPTIONAL ACTIVATOR DEVR_DOSR"/>
    <property type="match status" value="1"/>
</dbReference>
<protein>
    <submittedName>
        <fullName evidence="5">LuxR family transcriptional regulator</fullName>
    </submittedName>
</protein>
<organism evidence="5">
    <name type="scientific">Escherichia coli</name>
    <dbReference type="NCBI Taxonomy" id="562"/>
    <lineage>
        <taxon>Bacteria</taxon>
        <taxon>Pseudomonadati</taxon>
        <taxon>Pseudomonadota</taxon>
        <taxon>Gammaproteobacteria</taxon>
        <taxon>Enterobacterales</taxon>
        <taxon>Enterobacteriaceae</taxon>
        <taxon>Escherichia</taxon>
    </lineage>
</organism>
<dbReference type="InterPro" id="IPR005143">
    <property type="entry name" value="TF_LuxR_autoind-bd_dom"/>
</dbReference>
<proteinExistence type="predicted"/>